<dbReference type="Gene3D" id="3.40.190.10">
    <property type="entry name" value="Periplasmic binding protein-like II"/>
    <property type="match status" value="1"/>
</dbReference>
<keyword evidence="1" id="KW-0732">Signal</keyword>
<dbReference type="PANTHER" id="PTHR43649:SF12">
    <property type="entry name" value="DIACETYLCHITOBIOSE BINDING PROTEIN DASA"/>
    <property type="match status" value="1"/>
</dbReference>
<comment type="caution">
    <text evidence="2">The sequence shown here is derived from an EMBL/GenBank/DDBJ whole genome shotgun (WGS) entry which is preliminary data.</text>
</comment>
<proteinExistence type="predicted"/>
<evidence type="ECO:0000313" key="2">
    <source>
        <dbReference type="EMBL" id="MCU6743252.1"/>
    </source>
</evidence>
<accession>A0ABT2SZ20</accession>
<evidence type="ECO:0000256" key="1">
    <source>
        <dbReference type="SAM" id="SignalP"/>
    </source>
</evidence>
<dbReference type="InterPro" id="IPR050490">
    <property type="entry name" value="Bact_solute-bd_prot1"/>
</dbReference>
<reference evidence="2 3" key="1">
    <citation type="journal article" date="2021" name="ISME Commun">
        <title>Automated analysis of genomic sequences facilitates high-throughput and comprehensive description of bacteria.</title>
        <authorList>
            <person name="Hitch T.C.A."/>
        </authorList>
    </citation>
    <scope>NUCLEOTIDE SEQUENCE [LARGE SCALE GENOMIC DNA]</scope>
    <source>
        <strain evidence="2 3">Sanger_18</strain>
    </source>
</reference>
<gene>
    <name evidence="2" type="ORF">OCV77_01835</name>
</gene>
<dbReference type="PANTHER" id="PTHR43649">
    <property type="entry name" value="ARABINOSE-BINDING PROTEIN-RELATED"/>
    <property type="match status" value="1"/>
</dbReference>
<organism evidence="2 3">
    <name type="scientific">Suilimivivens aceti</name>
    <dbReference type="NCBI Taxonomy" id="2981774"/>
    <lineage>
        <taxon>Bacteria</taxon>
        <taxon>Bacillati</taxon>
        <taxon>Bacillota</taxon>
        <taxon>Clostridia</taxon>
        <taxon>Lachnospirales</taxon>
        <taxon>Lachnospiraceae</taxon>
        <taxon>Suilimivivens</taxon>
    </lineage>
</organism>
<feature type="signal peptide" evidence="1">
    <location>
        <begin position="1"/>
        <end position="25"/>
    </location>
</feature>
<dbReference type="Proteomes" id="UP001652432">
    <property type="component" value="Unassembled WGS sequence"/>
</dbReference>
<evidence type="ECO:0000313" key="3">
    <source>
        <dbReference type="Proteomes" id="UP001652432"/>
    </source>
</evidence>
<dbReference type="Pfam" id="PF13416">
    <property type="entry name" value="SBP_bac_8"/>
    <property type="match status" value="1"/>
</dbReference>
<dbReference type="PROSITE" id="PS51257">
    <property type="entry name" value="PROKAR_LIPOPROTEIN"/>
    <property type="match status" value="1"/>
</dbReference>
<sequence length="759" mass="85591">MKRRIVAAGMAAVMMLMALSGCGKSKDGGNSEAAASSKNYVYKVTDVNVDFGNDSIPTLFGKADTLMAYGYDYGKEGEMTVHFASLDENGDIIKKMALDIEDNVSINNPACDKEGNIYYVKDVYATEPDENDNYMDTYYLEKINMDGEQLFSICINELPDVQKQITENGGWLYMGSIMIYQDIIYAQIMDNICLFDQNGNYQKMIVTGDKENVVDVSNIYTLASGKVAGISWDDNGVNIGYVDMNTGTLTDTTKLPGYSYDYSIYPGNSKYELFLVNSIGLYGYNMGDTETQLLMNFVDSDIAGYSVYNVISINEDEFFAMYDAEDGNALGRFTKVPPSEVKDKKTLVLACNGIDYDVRNNIVKFNKNNDEYRITIQDYAALYNTEDDYQAGLNRLNADIVSGKIPDILVIDDNMPVESYVSKGLFEDLKPYIEKDEGLDINNFMPNILDAFSVDGKLYRLVPSYMISTLIAKTSLVGEERGWTIGEVNQLMSGMPAGTSFLPNMDRERMLLNCMTMAGNQFLDFDAGTCNFDSDAFIEMLEFLKQFPEQTDDTVYDDSYWESYDTMWRENRAIAMSYSLSGFKDYNYTKKGTFGEDITLIGFPSSNEDGSSIMPAMQLAMSSKSANKEGAWQFMRGYLTDEYQDEITYGFPVSIRALDAMGEKAMKVDTYIDENGNEVESPDYYYMNGVDVEIKPMTQEEVENLKQMLYTFNQVYTYDQELMNIISEESAAFFSGQKNARDVASIIQSRVQIYVNENR</sequence>
<dbReference type="InterPro" id="IPR006059">
    <property type="entry name" value="SBP"/>
</dbReference>
<dbReference type="SUPFAM" id="SSF53850">
    <property type="entry name" value="Periplasmic binding protein-like II"/>
    <property type="match status" value="1"/>
</dbReference>
<dbReference type="EMBL" id="JAOQKJ010000002">
    <property type="protein sequence ID" value="MCU6743252.1"/>
    <property type="molecule type" value="Genomic_DNA"/>
</dbReference>
<feature type="chain" id="PRO_5046781581" evidence="1">
    <location>
        <begin position="26"/>
        <end position="759"/>
    </location>
</feature>
<protein>
    <submittedName>
        <fullName evidence="2">Extracellular solute-binding protein</fullName>
    </submittedName>
</protein>
<name>A0ABT2SZ20_9FIRM</name>
<keyword evidence="3" id="KW-1185">Reference proteome</keyword>
<dbReference type="RefSeq" id="WP_262572805.1">
    <property type="nucleotide sequence ID" value="NZ_JAOQKJ010000002.1"/>
</dbReference>